<dbReference type="GO" id="GO:0046872">
    <property type="term" value="F:metal ion binding"/>
    <property type="evidence" value="ECO:0007669"/>
    <property type="project" value="UniProtKB-KW"/>
</dbReference>
<evidence type="ECO:0000313" key="15">
    <source>
        <dbReference type="EnsemblPlants" id="Ma02_p17480.1"/>
    </source>
</evidence>
<name>A0A804I3V1_MUSAM</name>
<evidence type="ECO:0000313" key="14">
    <source>
        <dbReference type="EMBL" id="CAG1862338.1"/>
    </source>
</evidence>
<evidence type="ECO:0000256" key="10">
    <source>
        <dbReference type="ARBA" id="ARBA00047761"/>
    </source>
</evidence>
<dbReference type="EnsemblPlants" id="Ma02_t17480.1">
    <property type="protein sequence ID" value="Ma02_p17480.1"/>
    <property type="gene ID" value="Ma02_g17480"/>
</dbReference>
<feature type="region of interest" description="Disordered" evidence="12">
    <location>
        <begin position="104"/>
        <end position="126"/>
    </location>
</feature>
<evidence type="ECO:0000256" key="4">
    <source>
        <dbReference type="ARBA" id="ARBA00013081"/>
    </source>
</evidence>
<evidence type="ECO:0000256" key="1">
    <source>
        <dbReference type="ARBA" id="ARBA00001936"/>
    </source>
</evidence>
<dbReference type="PANTHER" id="PTHR47992">
    <property type="entry name" value="PROTEIN PHOSPHATASE"/>
    <property type="match status" value="1"/>
</dbReference>
<dbReference type="FunFam" id="3.60.40.10:FF:000063">
    <property type="entry name" value="Probable protein phosphatase 2C 12"/>
    <property type="match status" value="1"/>
</dbReference>
<dbReference type="Proteomes" id="UP000012960">
    <property type="component" value="Unplaced"/>
</dbReference>
<comment type="catalytic activity">
    <reaction evidence="10">
        <text>O-phospho-L-seryl-[protein] + H2O = L-seryl-[protein] + phosphate</text>
        <dbReference type="Rhea" id="RHEA:20629"/>
        <dbReference type="Rhea" id="RHEA-COMP:9863"/>
        <dbReference type="Rhea" id="RHEA-COMP:11604"/>
        <dbReference type="ChEBI" id="CHEBI:15377"/>
        <dbReference type="ChEBI" id="CHEBI:29999"/>
        <dbReference type="ChEBI" id="CHEBI:43474"/>
        <dbReference type="ChEBI" id="CHEBI:83421"/>
        <dbReference type="EC" id="3.1.3.16"/>
    </reaction>
</comment>
<dbReference type="Gramene" id="Ma02_t17480.1">
    <property type="protein sequence ID" value="Ma02_p17480.1"/>
    <property type="gene ID" value="Ma02_g17480"/>
</dbReference>
<feature type="domain" description="PPM-type phosphatase" evidence="13">
    <location>
        <begin position="37"/>
        <end position="338"/>
    </location>
</feature>
<comment type="catalytic activity">
    <reaction evidence="11">
        <text>O-phospho-L-threonyl-[protein] + H2O = L-threonyl-[protein] + phosphate</text>
        <dbReference type="Rhea" id="RHEA:47004"/>
        <dbReference type="Rhea" id="RHEA-COMP:11060"/>
        <dbReference type="Rhea" id="RHEA-COMP:11605"/>
        <dbReference type="ChEBI" id="CHEBI:15377"/>
        <dbReference type="ChEBI" id="CHEBI:30013"/>
        <dbReference type="ChEBI" id="CHEBI:43474"/>
        <dbReference type="ChEBI" id="CHEBI:61977"/>
        <dbReference type="EC" id="3.1.3.16"/>
    </reaction>
</comment>
<dbReference type="OrthoDB" id="10264738at2759"/>
<dbReference type="InterPro" id="IPR036457">
    <property type="entry name" value="PPM-type-like_dom_sf"/>
</dbReference>
<evidence type="ECO:0000256" key="8">
    <source>
        <dbReference type="ARBA" id="ARBA00022912"/>
    </source>
</evidence>
<comment type="cofactor">
    <cofactor evidence="2">
        <name>Mg(2+)</name>
        <dbReference type="ChEBI" id="CHEBI:18420"/>
    </cofactor>
</comment>
<dbReference type="AlphaFoldDB" id="A0A804I3V1"/>
<accession>A0A804I3V1</accession>
<dbReference type="SUPFAM" id="SSF81606">
    <property type="entry name" value="PP2C-like"/>
    <property type="match status" value="1"/>
</dbReference>
<dbReference type="InterPro" id="IPR015655">
    <property type="entry name" value="PP2C"/>
</dbReference>
<dbReference type="InterPro" id="IPR001932">
    <property type="entry name" value="PPM-type_phosphatase-like_dom"/>
</dbReference>
<dbReference type="OMA" id="FRFKAKY"/>
<evidence type="ECO:0000256" key="12">
    <source>
        <dbReference type="SAM" id="MobiDB-lite"/>
    </source>
</evidence>
<evidence type="ECO:0000256" key="9">
    <source>
        <dbReference type="ARBA" id="ARBA00023211"/>
    </source>
</evidence>
<evidence type="ECO:0000259" key="13">
    <source>
        <dbReference type="PROSITE" id="PS51746"/>
    </source>
</evidence>
<dbReference type="FunCoup" id="A0A804I3V1">
    <property type="interactions" value="8"/>
</dbReference>
<dbReference type="Gene3D" id="3.60.40.10">
    <property type="entry name" value="PPM-type phosphatase domain"/>
    <property type="match status" value="1"/>
</dbReference>
<dbReference type="PROSITE" id="PS51746">
    <property type="entry name" value="PPM_2"/>
    <property type="match status" value="1"/>
</dbReference>
<evidence type="ECO:0000256" key="7">
    <source>
        <dbReference type="ARBA" id="ARBA00022842"/>
    </source>
</evidence>
<dbReference type="GO" id="GO:0004722">
    <property type="term" value="F:protein serine/threonine phosphatase activity"/>
    <property type="evidence" value="ECO:0000318"/>
    <property type="project" value="GO_Central"/>
</dbReference>
<evidence type="ECO:0000256" key="6">
    <source>
        <dbReference type="ARBA" id="ARBA00022801"/>
    </source>
</evidence>
<keyword evidence="6" id="KW-0378">Hydrolase</keyword>
<keyword evidence="9" id="KW-0464">Manganese</keyword>
<keyword evidence="7" id="KW-0460">Magnesium</keyword>
<proteinExistence type="inferred from homology"/>
<dbReference type="GO" id="GO:1902531">
    <property type="term" value="P:regulation of intracellular signal transduction"/>
    <property type="evidence" value="ECO:0000318"/>
    <property type="project" value="GO_Central"/>
</dbReference>
<keyword evidence="16" id="KW-1185">Reference proteome</keyword>
<evidence type="ECO:0000256" key="5">
    <source>
        <dbReference type="ARBA" id="ARBA00022723"/>
    </source>
</evidence>
<dbReference type="CDD" id="cd00143">
    <property type="entry name" value="PP2Cc"/>
    <property type="match status" value="1"/>
</dbReference>
<evidence type="ECO:0000256" key="11">
    <source>
        <dbReference type="ARBA" id="ARBA00048336"/>
    </source>
</evidence>
<sequence>MGICFSSASLEKQVRDENSVFVLEDDDSCPERGMRRLACLYSQQGKKGLNQDAAILCKDYGVEDGVFCGVFDGHGRSGHIVSRMVRDNLPALLLSQHNALLLDDEDHRSAGGDDTSSADGEEFSDVSPDMFDEWKEACIKAFRDMDNELEEQLHLDCSCSGSTAVSVIQQGRDMIIANLGDSRAVLGTVSVDGRLEAVQLTIDLKPNVPQEAERIKKNNGRVFARKDEPHVQRVWLPDVDFPGLAMARAFGDFELKNYGVISIPQVAYHRLSDRDRFVVLATDGVWDVLDNEMVVSIVSSTGKKEEASKAVVEAAVRAWRFTFPSSKVDDCSAACLFF</sequence>
<comment type="cofactor">
    <cofactor evidence="1">
        <name>Mn(2+)</name>
        <dbReference type="ChEBI" id="CHEBI:29035"/>
    </cofactor>
</comment>
<dbReference type="SMART" id="SM00332">
    <property type="entry name" value="PP2Cc"/>
    <property type="match status" value="1"/>
</dbReference>
<dbReference type="Pfam" id="PF00481">
    <property type="entry name" value="PP2C"/>
    <property type="match status" value="1"/>
</dbReference>
<keyword evidence="8" id="KW-0904">Protein phosphatase</keyword>
<evidence type="ECO:0000256" key="2">
    <source>
        <dbReference type="ARBA" id="ARBA00001946"/>
    </source>
</evidence>
<dbReference type="EC" id="3.1.3.16" evidence="4"/>
<evidence type="ECO:0000256" key="3">
    <source>
        <dbReference type="ARBA" id="ARBA00006702"/>
    </source>
</evidence>
<organism evidence="15 16">
    <name type="scientific">Musa acuminata subsp. malaccensis</name>
    <name type="common">Wild banana</name>
    <name type="synonym">Musa malaccensis</name>
    <dbReference type="NCBI Taxonomy" id="214687"/>
    <lineage>
        <taxon>Eukaryota</taxon>
        <taxon>Viridiplantae</taxon>
        <taxon>Streptophyta</taxon>
        <taxon>Embryophyta</taxon>
        <taxon>Tracheophyta</taxon>
        <taxon>Spermatophyta</taxon>
        <taxon>Magnoliopsida</taxon>
        <taxon>Liliopsida</taxon>
        <taxon>Zingiberales</taxon>
        <taxon>Musaceae</taxon>
        <taxon>Musa</taxon>
    </lineage>
</organism>
<comment type="similarity">
    <text evidence="3">Belongs to the PP2C family.</text>
</comment>
<evidence type="ECO:0000313" key="16">
    <source>
        <dbReference type="Proteomes" id="UP000012960"/>
    </source>
</evidence>
<dbReference type="EMBL" id="HG996467">
    <property type="protein sequence ID" value="CAG1862338.1"/>
    <property type="molecule type" value="Genomic_DNA"/>
</dbReference>
<reference evidence="15" key="2">
    <citation type="submission" date="2021-05" db="UniProtKB">
        <authorList>
            <consortium name="EnsemblPlants"/>
        </authorList>
    </citation>
    <scope>IDENTIFICATION</scope>
    <source>
        <strain evidence="15">subsp. malaccensis</strain>
    </source>
</reference>
<protein>
    <recommendedName>
        <fullName evidence="4">protein-serine/threonine phosphatase</fullName>
        <ecNumber evidence="4">3.1.3.16</ecNumber>
    </recommendedName>
</protein>
<gene>
    <name evidence="14" type="ORF">GSMUA_72320.1</name>
</gene>
<keyword evidence="5" id="KW-0479">Metal-binding</keyword>
<dbReference type="InParanoid" id="A0A804I3V1"/>
<reference evidence="14" key="1">
    <citation type="submission" date="2021-03" db="EMBL/GenBank/DDBJ databases">
        <authorList>
            <consortium name="Genoscope - CEA"/>
            <person name="William W."/>
        </authorList>
    </citation>
    <scope>NUCLEOTIDE SEQUENCE</scope>
    <source>
        <strain evidence="14">Doubled-haploid Pahang</strain>
    </source>
</reference>